<comment type="caution">
    <text evidence="3">The sequence shown here is derived from an EMBL/GenBank/DDBJ whole genome shotgun (WGS) entry which is preliminary data.</text>
</comment>
<evidence type="ECO:0000313" key="4">
    <source>
        <dbReference type="Proteomes" id="UP001501166"/>
    </source>
</evidence>
<dbReference type="Pfam" id="PF14502">
    <property type="entry name" value="HTH_41"/>
    <property type="match status" value="1"/>
</dbReference>
<proteinExistence type="predicted"/>
<reference evidence="3 4" key="1">
    <citation type="journal article" date="2019" name="Int. J. Syst. Evol. Microbiol.">
        <title>The Global Catalogue of Microorganisms (GCM) 10K type strain sequencing project: providing services to taxonomists for standard genome sequencing and annotation.</title>
        <authorList>
            <consortium name="The Broad Institute Genomics Platform"/>
            <consortium name="The Broad Institute Genome Sequencing Center for Infectious Disease"/>
            <person name="Wu L."/>
            <person name="Ma J."/>
        </authorList>
    </citation>
    <scope>NUCLEOTIDE SEQUENCE [LARGE SCALE GENOMIC DNA]</scope>
    <source>
        <strain evidence="3 4">JCM 12662</strain>
    </source>
</reference>
<dbReference type="SUPFAM" id="SSF53850">
    <property type="entry name" value="Periplasmic binding protein-like II"/>
    <property type="match status" value="1"/>
</dbReference>
<dbReference type="InterPro" id="IPR036390">
    <property type="entry name" value="WH_DNA-bd_sf"/>
</dbReference>
<evidence type="ECO:0000313" key="3">
    <source>
        <dbReference type="EMBL" id="GAA0357140.1"/>
    </source>
</evidence>
<protein>
    <submittedName>
        <fullName evidence="3">GntR family transcriptional regulator YhfZ</fullName>
    </submittedName>
</protein>
<dbReference type="InterPro" id="IPR041444">
    <property type="entry name" value="HTH_41"/>
</dbReference>
<dbReference type="NCBIfam" id="NF041241">
    <property type="entry name" value="YhfZ_full"/>
    <property type="match status" value="1"/>
</dbReference>
<accession>A0ABN0X7J0</accession>
<evidence type="ECO:0000259" key="2">
    <source>
        <dbReference type="Pfam" id="PF14503"/>
    </source>
</evidence>
<dbReference type="InterPro" id="IPR036388">
    <property type="entry name" value="WH-like_DNA-bd_sf"/>
</dbReference>
<dbReference type="Gene3D" id="1.10.10.10">
    <property type="entry name" value="Winged helix-like DNA-binding domain superfamily/Winged helix DNA-binding domain"/>
    <property type="match status" value="1"/>
</dbReference>
<keyword evidence="4" id="KW-1185">Reference proteome</keyword>
<feature type="domain" description="YhfZ helix-turn-helix" evidence="1">
    <location>
        <begin position="24"/>
        <end position="70"/>
    </location>
</feature>
<sequence length="306" mass="35269">MNDFYKKKGIAIEKIASELYLLKENDRMPIMTELQAKYHLSRGTVQNALTFLKNEKAIATRSRGHLGTFIMSIDHKKLQRFANAEQMVGTMPLPYSKLYEGLATGLYLMLKEEDIKLNLAYIRGSKERIEATEKGTYDFAVVSRFAAEQEIQNGRNISIVLSFDHSTYLTKHILIFAEDDKNHIEEGMKIGIDKDSLDHFLMTKELVKNKNVELVDYPANQLIYAIRKKEIDAGIWNYDEVVEKGWTDLHYVDIPKKKFHQDTSEAVLVCSNNNSLVQSLCKNHLSVERMHTIQEKVKTGEMTPRF</sequence>
<dbReference type="Gene3D" id="3.40.190.10">
    <property type="entry name" value="Periplasmic binding protein-like II"/>
    <property type="match status" value="2"/>
</dbReference>
<feature type="domain" description="Uncharacterised protein YhfZ C-terminal" evidence="2">
    <location>
        <begin position="74"/>
        <end position="306"/>
    </location>
</feature>
<dbReference type="Pfam" id="PF14503">
    <property type="entry name" value="YhfZ_C"/>
    <property type="match status" value="1"/>
</dbReference>
<dbReference type="InterPro" id="IPR032791">
    <property type="entry name" value="YhfZ_C"/>
</dbReference>
<gene>
    <name evidence="3" type="primary">yhfZ</name>
    <name evidence="3" type="ORF">GCM10008932_07530</name>
</gene>
<dbReference type="EMBL" id="BAAACW010000045">
    <property type="protein sequence ID" value="GAA0357140.1"/>
    <property type="molecule type" value="Genomic_DNA"/>
</dbReference>
<dbReference type="SUPFAM" id="SSF46785">
    <property type="entry name" value="Winged helix' DNA-binding domain"/>
    <property type="match status" value="1"/>
</dbReference>
<evidence type="ECO:0000259" key="1">
    <source>
        <dbReference type="Pfam" id="PF14502"/>
    </source>
</evidence>
<organism evidence="3 4">
    <name type="scientific">Alkalibacterium iburiense</name>
    <dbReference type="NCBI Taxonomy" id="290589"/>
    <lineage>
        <taxon>Bacteria</taxon>
        <taxon>Bacillati</taxon>
        <taxon>Bacillota</taxon>
        <taxon>Bacilli</taxon>
        <taxon>Lactobacillales</taxon>
        <taxon>Carnobacteriaceae</taxon>
        <taxon>Alkalibacterium</taxon>
    </lineage>
</organism>
<name>A0ABN0X7J0_9LACT</name>
<dbReference type="Proteomes" id="UP001501166">
    <property type="component" value="Unassembled WGS sequence"/>
</dbReference>